<evidence type="ECO:0000256" key="5">
    <source>
        <dbReference type="ARBA" id="ARBA00023004"/>
    </source>
</evidence>
<organism evidence="10 11">
    <name type="scientific">Anoxybacteroides amylolyticum</name>
    <dbReference type="NCBI Taxonomy" id="294699"/>
    <lineage>
        <taxon>Bacteria</taxon>
        <taxon>Bacillati</taxon>
        <taxon>Bacillota</taxon>
        <taxon>Bacilli</taxon>
        <taxon>Bacillales</taxon>
        <taxon>Anoxybacillaceae</taxon>
        <taxon>Anoxybacteroides</taxon>
    </lineage>
</organism>
<dbReference type="EMBL" id="CP015438">
    <property type="protein sequence ID" value="ANB61040.1"/>
    <property type="molecule type" value="Genomic_DNA"/>
</dbReference>
<evidence type="ECO:0000259" key="9">
    <source>
        <dbReference type="PROSITE" id="PS51007"/>
    </source>
</evidence>
<evidence type="ECO:0000256" key="4">
    <source>
        <dbReference type="ARBA" id="ARBA00022982"/>
    </source>
</evidence>
<keyword evidence="11" id="KW-1185">Reference proteome</keyword>
<gene>
    <name evidence="10" type="primary">cccA</name>
    <name evidence="10" type="ORF">GFC30_2675</name>
</gene>
<keyword evidence="8" id="KW-0472">Membrane</keyword>
<feature type="binding site" description="axial binding residue" evidence="7">
    <location>
        <position position="65"/>
    </location>
    <ligand>
        <name>heme c</name>
        <dbReference type="ChEBI" id="CHEBI:61717"/>
    </ligand>
    <ligandPart>
        <name>Fe</name>
        <dbReference type="ChEBI" id="CHEBI:18248"/>
    </ligandPart>
</feature>
<proteinExistence type="predicted"/>
<evidence type="ECO:0000256" key="2">
    <source>
        <dbReference type="ARBA" id="ARBA00022617"/>
    </source>
</evidence>
<dbReference type="RefSeq" id="WP_066326234.1">
    <property type="nucleotide sequence ID" value="NZ_CP015438.1"/>
</dbReference>
<dbReference type="Gene3D" id="1.10.760.10">
    <property type="entry name" value="Cytochrome c-like domain"/>
    <property type="match status" value="1"/>
</dbReference>
<keyword evidence="5 7" id="KW-0408">Iron</keyword>
<dbReference type="PIRSF" id="PIRSF000025">
    <property type="entry name" value="Cytc_Bsub_c550"/>
    <property type="match status" value="1"/>
</dbReference>
<dbReference type="InterPro" id="IPR009056">
    <property type="entry name" value="Cyt_c-like_dom"/>
</dbReference>
<evidence type="ECO:0000256" key="6">
    <source>
        <dbReference type="PIRSR" id="PIRSR000025-1"/>
    </source>
</evidence>
<dbReference type="KEGG" id="aamy:GFC30_2675"/>
<keyword evidence="4" id="KW-0249">Electron transport</keyword>
<dbReference type="GO" id="GO:0005506">
    <property type="term" value="F:iron ion binding"/>
    <property type="evidence" value="ECO:0007669"/>
    <property type="project" value="InterPro"/>
</dbReference>
<dbReference type="GO" id="GO:0009055">
    <property type="term" value="F:electron transfer activity"/>
    <property type="evidence" value="ECO:0007669"/>
    <property type="project" value="InterPro"/>
</dbReference>
<keyword evidence="3 7" id="KW-0479">Metal-binding</keyword>
<evidence type="ECO:0000256" key="1">
    <source>
        <dbReference type="ARBA" id="ARBA00022448"/>
    </source>
</evidence>
<dbReference type="SUPFAM" id="SSF46626">
    <property type="entry name" value="Cytochrome c"/>
    <property type="match status" value="1"/>
</dbReference>
<feature type="binding site" description="covalent" evidence="6">
    <location>
        <position position="61"/>
    </location>
    <ligand>
        <name>heme c</name>
        <dbReference type="ChEBI" id="CHEBI:61717"/>
    </ligand>
</feature>
<dbReference type="GO" id="GO:0020037">
    <property type="term" value="F:heme binding"/>
    <property type="evidence" value="ECO:0007669"/>
    <property type="project" value="InterPro"/>
</dbReference>
<evidence type="ECO:0000256" key="7">
    <source>
        <dbReference type="PIRSR" id="PIRSR000025-2"/>
    </source>
</evidence>
<feature type="domain" description="Cytochrome c" evidence="9">
    <location>
        <begin position="48"/>
        <end position="121"/>
    </location>
</feature>
<dbReference type="InterPro" id="IPR012218">
    <property type="entry name" value="Cyt_c_BACSU-c550-type"/>
</dbReference>
<dbReference type="Pfam" id="PF13442">
    <property type="entry name" value="Cytochrome_CBB3"/>
    <property type="match status" value="1"/>
</dbReference>
<evidence type="ECO:0000313" key="10">
    <source>
        <dbReference type="EMBL" id="ANB61040.1"/>
    </source>
</evidence>
<dbReference type="NCBIfam" id="NF045773">
    <property type="entry name" value="cytochro_C550"/>
    <property type="match status" value="1"/>
</dbReference>
<reference evidence="10 11" key="1">
    <citation type="journal article" date="2006" name="Syst. Appl. Microbiol.">
        <title>Anoxybacillus amylolyticus sp. nov., a thermophilic amylase producing bacterium isolated from Mount Rittmann (Antarctica).</title>
        <authorList>
            <person name="Poli A."/>
            <person name="Esposito E."/>
            <person name="Lama L."/>
            <person name="Orlando P."/>
            <person name="Nicolaus G."/>
            <person name="de Appolonia F."/>
            <person name="Gambacorta A."/>
            <person name="Nicolaus B."/>
        </authorList>
    </citation>
    <scope>NUCLEOTIDE SEQUENCE [LARGE SCALE GENOMIC DNA]</scope>
    <source>
        <strain evidence="10 11">DSM 15939</strain>
    </source>
</reference>
<accession>A0A167TJB8</accession>
<evidence type="ECO:0000313" key="11">
    <source>
        <dbReference type="Proteomes" id="UP000076865"/>
    </source>
</evidence>
<dbReference type="PANTHER" id="PTHR37823">
    <property type="entry name" value="CYTOCHROME C-553-LIKE"/>
    <property type="match status" value="1"/>
</dbReference>
<feature type="transmembrane region" description="Helical" evidence="8">
    <location>
        <begin position="6"/>
        <end position="25"/>
    </location>
</feature>
<dbReference type="AlphaFoldDB" id="A0A167TJB8"/>
<dbReference type="PATRIC" id="fig|294699.3.peg.2756"/>
<comment type="PTM">
    <text evidence="6">Binds 1 heme c group covalently per subunit.</text>
</comment>
<keyword evidence="8" id="KW-0812">Transmembrane</keyword>
<dbReference type="PANTHER" id="PTHR37823:SF2">
    <property type="entry name" value="CYTOCHROME C-550"/>
    <property type="match status" value="1"/>
</dbReference>
<evidence type="ECO:0000256" key="3">
    <source>
        <dbReference type="ARBA" id="ARBA00022723"/>
    </source>
</evidence>
<dbReference type="OrthoDB" id="7933886at2"/>
<sequence length="121" mass="12955">MNRNPLIPFVLIMVLGIGLTIALSFKGLGDAKKLAEEQKGGAKTEEKATAANPEEFYKQTCSACHGMNYEGGVGPSLKGVGKRLSLDQIKDVIQHGRGNMPSGLVPADKADEMAKWLSKLQ</sequence>
<evidence type="ECO:0000256" key="8">
    <source>
        <dbReference type="SAM" id="Phobius"/>
    </source>
</evidence>
<keyword evidence="8" id="KW-1133">Transmembrane helix</keyword>
<dbReference type="Proteomes" id="UP000076865">
    <property type="component" value="Chromosome"/>
</dbReference>
<dbReference type="GO" id="GO:0016020">
    <property type="term" value="C:membrane"/>
    <property type="evidence" value="ECO:0007669"/>
    <property type="project" value="InterPro"/>
</dbReference>
<dbReference type="InterPro" id="IPR054780">
    <property type="entry name" value="Cytochro_C550_firm"/>
</dbReference>
<dbReference type="PROSITE" id="PS51007">
    <property type="entry name" value="CYTC"/>
    <property type="match status" value="1"/>
</dbReference>
<name>A0A167TJB8_9BACL</name>
<dbReference type="InterPro" id="IPR051811">
    <property type="entry name" value="Cytochrome_c550/c551-like"/>
</dbReference>
<dbReference type="InterPro" id="IPR036909">
    <property type="entry name" value="Cyt_c-like_dom_sf"/>
</dbReference>
<protein>
    <submittedName>
        <fullName evidence="10">Cytochrome</fullName>
    </submittedName>
</protein>
<feature type="binding site" description="axial binding residue" evidence="7">
    <location>
        <position position="100"/>
    </location>
    <ligand>
        <name>heme c</name>
        <dbReference type="ChEBI" id="CHEBI:61717"/>
    </ligand>
    <ligandPart>
        <name>Fe</name>
        <dbReference type="ChEBI" id="CHEBI:18248"/>
    </ligandPart>
</feature>
<keyword evidence="1" id="KW-0813">Transport</keyword>
<feature type="binding site" description="covalent" evidence="6">
    <location>
        <position position="64"/>
    </location>
    <ligand>
        <name>heme c</name>
        <dbReference type="ChEBI" id="CHEBI:61717"/>
    </ligand>
</feature>
<keyword evidence="2 6" id="KW-0349">Heme</keyword>